<organism evidence="4 5">
    <name type="scientific">Synoicihabitans lomoniglobus</name>
    <dbReference type="NCBI Taxonomy" id="2909285"/>
    <lineage>
        <taxon>Bacteria</taxon>
        <taxon>Pseudomonadati</taxon>
        <taxon>Verrucomicrobiota</taxon>
        <taxon>Opitutia</taxon>
        <taxon>Opitutales</taxon>
        <taxon>Opitutaceae</taxon>
        <taxon>Synoicihabitans</taxon>
    </lineage>
</organism>
<reference evidence="4" key="1">
    <citation type="submission" date="2023-03" db="EMBL/GenBank/DDBJ databases">
        <title>Lomoglobus Profundus gen. nov., sp. nov., a novel member of the phylum Verrucomicrobia, isolated from deep-marine sediment of South China Sea.</title>
        <authorList>
            <person name="Ahmad T."/>
            <person name="Ishaq S.E."/>
            <person name="Wang F."/>
        </authorList>
    </citation>
    <scope>NUCLEOTIDE SEQUENCE</scope>
    <source>
        <strain evidence="4">LMO-M01</strain>
    </source>
</reference>
<sequence length="369" mass="42460">MIVTPRFTRALFAVMAASAASTSIIVAQEMGFEEYEPVSTLVVPEHHLTRAKFPFVDAHNHQWGPRLGAETVDETVADMDRLNLAVMVNLSGGSGDRLKAVIKASKERYPTRFAIFANPSFDGIDDPDYPERTAAQFEADVEAGAQGLKIFKNFGMYVNDAAGHRVQVDDPRLDPLWAKAGELGVPVLIHTGDPHQFWLPHDKYNERWLELKQRPRRKREGEPTFERLLTEQTNVFRKHPETTFIAAHFLWLAHDLDRLGQLMDEIPNMMTELGAVIYEPARQPRQARAFFEKYQDRILMGKDSWAPEEYYVYFRVLETADEYFPYYRKRHAFWSMYGLALPDPVLKKVYFGNALRIIPGIDRSLFPHD</sequence>
<dbReference type="Gene3D" id="3.20.20.140">
    <property type="entry name" value="Metal-dependent hydrolases"/>
    <property type="match status" value="1"/>
</dbReference>
<dbReference type="InterPro" id="IPR006680">
    <property type="entry name" value="Amidohydro-rel"/>
</dbReference>
<gene>
    <name evidence="4" type="ORF">PXH66_08550</name>
</gene>
<dbReference type="Pfam" id="PF04909">
    <property type="entry name" value="Amidohydro_2"/>
    <property type="match status" value="1"/>
</dbReference>
<dbReference type="GO" id="GO:0016787">
    <property type="term" value="F:hydrolase activity"/>
    <property type="evidence" value="ECO:0007669"/>
    <property type="project" value="InterPro"/>
</dbReference>
<dbReference type="AlphaFoldDB" id="A0AAF0I4L2"/>
<evidence type="ECO:0000256" key="1">
    <source>
        <dbReference type="ARBA" id="ARBA00023239"/>
    </source>
</evidence>
<dbReference type="EMBL" id="CP119075">
    <property type="protein sequence ID" value="WED66898.1"/>
    <property type="molecule type" value="Genomic_DNA"/>
</dbReference>
<dbReference type="SUPFAM" id="SSF51556">
    <property type="entry name" value="Metallo-dependent hydrolases"/>
    <property type="match status" value="1"/>
</dbReference>
<keyword evidence="1" id="KW-0456">Lyase</keyword>
<feature type="signal peptide" evidence="2">
    <location>
        <begin position="1"/>
        <end position="27"/>
    </location>
</feature>
<feature type="domain" description="Amidohydrolase-related" evidence="3">
    <location>
        <begin position="56"/>
        <end position="357"/>
    </location>
</feature>
<name>A0AAF0I4L2_9BACT</name>
<protein>
    <submittedName>
        <fullName evidence="4">Amidohydrolase family protein</fullName>
    </submittedName>
</protein>
<proteinExistence type="predicted"/>
<dbReference type="GO" id="GO:0019748">
    <property type="term" value="P:secondary metabolic process"/>
    <property type="evidence" value="ECO:0007669"/>
    <property type="project" value="TreeGrafter"/>
</dbReference>
<dbReference type="Proteomes" id="UP001218638">
    <property type="component" value="Chromosome"/>
</dbReference>
<dbReference type="InterPro" id="IPR032466">
    <property type="entry name" value="Metal_Hydrolase"/>
</dbReference>
<dbReference type="PANTHER" id="PTHR21240">
    <property type="entry name" value="2-AMINO-3-CARBOXYLMUCONATE-6-SEMIALDEHYDE DECARBOXYLASE"/>
    <property type="match status" value="1"/>
</dbReference>
<dbReference type="InterPro" id="IPR032465">
    <property type="entry name" value="ACMSD"/>
</dbReference>
<evidence type="ECO:0000313" key="4">
    <source>
        <dbReference type="EMBL" id="WED66898.1"/>
    </source>
</evidence>
<evidence type="ECO:0000256" key="2">
    <source>
        <dbReference type="SAM" id="SignalP"/>
    </source>
</evidence>
<dbReference type="PANTHER" id="PTHR21240:SF28">
    <property type="entry name" value="ISO-OROTATE DECARBOXYLASE (EUROFUNG)"/>
    <property type="match status" value="1"/>
</dbReference>
<keyword evidence="2" id="KW-0732">Signal</keyword>
<dbReference type="GO" id="GO:0016831">
    <property type="term" value="F:carboxy-lyase activity"/>
    <property type="evidence" value="ECO:0007669"/>
    <property type="project" value="InterPro"/>
</dbReference>
<evidence type="ECO:0000259" key="3">
    <source>
        <dbReference type="Pfam" id="PF04909"/>
    </source>
</evidence>
<accession>A0AAF0I4L2</accession>
<keyword evidence="5" id="KW-1185">Reference proteome</keyword>
<dbReference type="KEGG" id="slom:PXH66_08550"/>
<dbReference type="RefSeq" id="WP_330929649.1">
    <property type="nucleotide sequence ID" value="NZ_CP119075.1"/>
</dbReference>
<dbReference type="GO" id="GO:0005737">
    <property type="term" value="C:cytoplasm"/>
    <property type="evidence" value="ECO:0007669"/>
    <property type="project" value="TreeGrafter"/>
</dbReference>
<feature type="chain" id="PRO_5041921638" evidence="2">
    <location>
        <begin position="28"/>
        <end position="369"/>
    </location>
</feature>
<evidence type="ECO:0000313" key="5">
    <source>
        <dbReference type="Proteomes" id="UP001218638"/>
    </source>
</evidence>